<evidence type="ECO:0000256" key="2">
    <source>
        <dbReference type="PROSITE-ProRule" id="PRU00335"/>
    </source>
</evidence>
<reference evidence="5" key="1">
    <citation type="submission" date="2015-10" db="EMBL/GenBank/DDBJ databases">
        <title>Genome of Paenibacillus bovis sp. nov.</title>
        <authorList>
            <person name="Wu Z."/>
            <person name="Gao C."/>
            <person name="Liu Z."/>
            <person name="Zheng H."/>
        </authorList>
    </citation>
    <scope>NUCLEOTIDE SEQUENCE [LARGE SCALE GENOMIC DNA]</scope>
    <source>
        <strain evidence="5">BD3526</strain>
    </source>
</reference>
<dbReference type="InterPro" id="IPR001647">
    <property type="entry name" value="HTH_TetR"/>
</dbReference>
<accession>A0A172ZID3</accession>
<dbReference type="AlphaFoldDB" id="A0A172ZID3"/>
<dbReference type="InterPro" id="IPR009057">
    <property type="entry name" value="Homeodomain-like_sf"/>
</dbReference>
<dbReference type="RefSeq" id="WP_060535401.1">
    <property type="nucleotide sequence ID" value="NZ_CP013023.1"/>
</dbReference>
<protein>
    <recommendedName>
        <fullName evidence="3">HTH tetR-type domain-containing protein</fullName>
    </recommendedName>
</protein>
<dbReference type="Proteomes" id="UP000078148">
    <property type="component" value="Chromosome"/>
</dbReference>
<dbReference type="Gene3D" id="1.10.10.60">
    <property type="entry name" value="Homeodomain-like"/>
    <property type="match status" value="1"/>
</dbReference>
<dbReference type="InterPro" id="IPR023772">
    <property type="entry name" value="DNA-bd_HTH_TetR-type_CS"/>
</dbReference>
<dbReference type="KEGG" id="pbv:AR543_15625"/>
<dbReference type="SUPFAM" id="SSF46689">
    <property type="entry name" value="Homeodomain-like"/>
    <property type="match status" value="1"/>
</dbReference>
<evidence type="ECO:0000259" key="3">
    <source>
        <dbReference type="PROSITE" id="PS50977"/>
    </source>
</evidence>
<dbReference type="PRINTS" id="PR00455">
    <property type="entry name" value="HTHTETR"/>
</dbReference>
<dbReference type="SUPFAM" id="SSF48498">
    <property type="entry name" value="Tetracyclin repressor-like, C-terminal domain"/>
    <property type="match status" value="1"/>
</dbReference>
<keyword evidence="1 2" id="KW-0238">DNA-binding</keyword>
<name>A0A172ZID3_9BACL</name>
<dbReference type="Gene3D" id="1.10.357.10">
    <property type="entry name" value="Tetracycline Repressor, domain 2"/>
    <property type="match status" value="1"/>
</dbReference>
<feature type="DNA-binding region" description="H-T-H motif" evidence="2">
    <location>
        <begin position="57"/>
        <end position="76"/>
    </location>
</feature>
<keyword evidence="5" id="KW-1185">Reference proteome</keyword>
<organism evidence="4 5">
    <name type="scientific">Paenibacillus bovis</name>
    <dbReference type="NCBI Taxonomy" id="1616788"/>
    <lineage>
        <taxon>Bacteria</taxon>
        <taxon>Bacillati</taxon>
        <taxon>Bacillota</taxon>
        <taxon>Bacilli</taxon>
        <taxon>Bacillales</taxon>
        <taxon>Paenibacillaceae</taxon>
        <taxon>Paenibacillus</taxon>
    </lineage>
</organism>
<dbReference type="InterPro" id="IPR036271">
    <property type="entry name" value="Tet_transcr_reg_TetR-rel_C_sf"/>
</dbReference>
<dbReference type="PROSITE" id="PS50977">
    <property type="entry name" value="HTH_TETR_2"/>
    <property type="match status" value="1"/>
</dbReference>
<proteinExistence type="predicted"/>
<reference evidence="4 5" key="2">
    <citation type="journal article" date="2016" name="Int. J. Syst. Evol. Microbiol.">
        <title>Paenibacillus bovis sp. nov., isolated from raw yak (Bos grunniens) milk.</title>
        <authorList>
            <person name="Gao C."/>
            <person name="Han J."/>
            <person name="Liu Z."/>
            <person name="Xu X."/>
            <person name="Hang F."/>
            <person name="Wu Z."/>
        </authorList>
    </citation>
    <scope>NUCLEOTIDE SEQUENCE [LARGE SCALE GENOMIC DNA]</scope>
    <source>
        <strain evidence="4 5">BD3526</strain>
    </source>
</reference>
<dbReference type="InterPro" id="IPR050109">
    <property type="entry name" value="HTH-type_TetR-like_transc_reg"/>
</dbReference>
<evidence type="ECO:0000313" key="5">
    <source>
        <dbReference type="Proteomes" id="UP000078148"/>
    </source>
</evidence>
<evidence type="ECO:0000256" key="1">
    <source>
        <dbReference type="ARBA" id="ARBA00023125"/>
    </source>
</evidence>
<dbReference type="PANTHER" id="PTHR30055:SF232">
    <property type="entry name" value="TRANSCRIPTIONAL REGULATOR, TETR FAMILY"/>
    <property type="match status" value="1"/>
</dbReference>
<dbReference type="Pfam" id="PF00440">
    <property type="entry name" value="TetR_N"/>
    <property type="match status" value="1"/>
</dbReference>
<dbReference type="GO" id="GO:0003677">
    <property type="term" value="F:DNA binding"/>
    <property type="evidence" value="ECO:0007669"/>
    <property type="project" value="UniProtKB-UniRule"/>
</dbReference>
<dbReference type="EMBL" id="CP013023">
    <property type="protein sequence ID" value="ANF97289.1"/>
    <property type="molecule type" value="Genomic_DNA"/>
</dbReference>
<dbReference type="OrthoDB" id="9812484at2"/>
<evidence type="ECO:0000313" key="4">
    <source>
        <dbReference type="EMBL" id="ANF97289.1"/>
    </source>
</evidence>
<dbReference type="PROSITE" id="PS01081">
    <property type="entry name" value="HTH_TETR_1"/>
    <property type="match status" value="1"/>
</dbReference>
<feature type="domain" description="HTH tetR-type" evidence="3">
    <location>
        <begin position="34"/>
        <end position="94"/>
    </location>
</feature>
<gene>
    <name evidence="4" type="ORF">AR543_15625</name>
</gene>
<dbReference type="GO" id="GO:0006355">
    <property type="term" value="P:regulation of DNA-templated transcription"/>
    <property type="evidence" value="ECO:0007669"/>
    <property type="project" value="UniProtKB-ARBA"/>
</dbReference>
<sequence length="216" mass="24831">MQKMDEMDHTIKLSFMLDHLPEGGYAHMTEHRSDERYIKIINTAREVFSLLGYKATTVDRIAKSAGISKGAIYLFFETKEDILIAVMDNYIHEMIGSAEEAMNGEGTPEERLYRAIYACIIYRKNLCIVDKLIMEQGQFGTPVSQNALNKFNHATILSVQQLLDKAVTQQLIREQNTQVTAFALAHLYEALTSEWELHHEPLEDEVIFEMLRKVLM</sequence>
<dbReference type="STRING" id="1616788.AR543_15625"/>
<dbReference type="PANTHER" id="PTHR30055">
    <property type="entry name" value="HTH-TYPE TRANSCRIPTIONAL REGULATOR RUTR"/>
    <property type="match status" value="1"/>
</dbReference>